<reference evidence="5 6" key="1">
    <citation type="submission" date="2018-07" db="EMBL/GenBank/DDBJ databases">
        <title>Dyella tabacisoli L4-6T, whole genome shotgun sequence.</title>
        <authorList>
            <person name="Zhou X.-K."/>
            <person name="Li W.-J."/>
            <person name="Duan Y.-Q."/>
        </authorList>
    </citation>
    <scope>NUCLEOTIDE SEQUENCE [LARGE SCALE GENOMIC DNA]</scope>
    <source>
        <strain evidence="5 6">L4-6</strain>
    </source>
</reference>
<keyword evidence="6" id="KW-1185">Reference proteome</keyword>
<dbReference type="Gene3D" id="3.30.160.710">
    <property type="match status" value="2"/>
</dbReference>
<dbReference type="PANTHER" id="PTHR12338:SF8">
    <property type="entry name" value="HEME_HEMOPEXIN-BINDING PROTEIN"/>
    <property type="match status" value="1"/>
</dbReference>
<dbReference type="Gene3D" id="2.160.20.10">
    <property type="entry name" value="Single-stranded right-handed beta-helix, Pectin lyase-like"/>
    <property type="match status" value="1"/>
</dbReference>
<dbReference type="GO" id="GO:0005576">
    <property type="term" value="C:extracellular region"/>
    <property type="evidence" value="ECO:0007669"/>
    <property type="project" value="UniProtKB-SubCell"/>
</dbReference>
<evidence type="ECO:0000256" key="3">
    <source>
        <dbReference type="ARBA" id="ARBA00022729"/>
    </source>
</evidence>
<comment type="caution">
    <text evidence="5">The sequence shown here is derived from an EMBL/GenBank/DDBJ whole genome shotgun (WGS) entry which is preliminary data.</text>
</comment>
<evidence type="ECO:0000256" key="2">
    <source>
        <dbReference type="ARBA" id="ARBA00022525"/>
    </source>
</evidence>
<evidence type="ECO:0000313" key="6">
    <source>
        <dbReference type="Proteomes" id="UP000253782"/>
    </source>
</evidence>
<comment type="subcellular location">
    <subcellularLocation>
        <location evidence="1">Secreted</location>
    </subcellularLocation>
</comment>
<evidence type="ECO:0000256" key="1">
    <source>
        <dbReference type="ARBA" id="ARBA00004613"/>
    </source>
</evidence>
<dbReference type="Pfam" id="PF05860">
    <property type="entry name" value="TPS"/>
    <property type="match status" value="1"/>
</dbReference>
<feature type="domain" description="Filamentous haemagglutinin FhaB/tRNA nuclease CdiA-like TPS" evidence="4">
    <location>
        <begin position="47"/>
        <end position="154"/>
    </location>
</feature>
<keyword evidence="2" id="KW-0964">Secreted</keyword>
<accession>A0A369UHG6</accession>
<dbReference type="Proteomes" id="UP000253782">
    <property type="component" value="Unassembled WGS sequence"/>
</dbReference>
<protein>
    <submittedName>
        <fullName evidence="5">Filamentous hemagglutinin N-terminal domain-containing protein</fullName>
    </submittedName>
</protein>
<dbReference type="InterPro" id="IPR050909">
    <property type="entry name" value="Bact_Autotransporter_VF"/>
</dbReference>
<name>A0A369UHG6_9GAMM</name>
<dbReference type="InterPro" id="IPR041286">
    <property type="entry name" value="MBG_2"/>
</dbReference>
<dbReference type="InterPro" id="IPR011050">
    <property type="entry name" value="Pectin_lyase_fold/virulence"/>
</dbReference>
<dbReference type="NCBIfam" id="TIGR01901">
    <property type="entry name" value="adhes_NPXG"/>
    <property type="match status" value="1"/>
</dbReference>
<dbReference type="SMART" id="SM00912">
    <property type="entry name" value="Haemagg_act"/>
    <property type="match status" value="1"/>
</dbReference>
<dbReference type="InterPro" id="IPR008638">
    <property type="entry name" value="FhaB/CdiA-like_TPS"/>
</dbReference>
<dbReference type="Pfam" id="PF18676">
    <property type="entry name" value="MBG_2"/>
    <property type="match status" value="3"/>
</dbReference>
<organism evidence="5 6">
    <name type="scientific">Dyella tabacisoli</name>
    <dbReference type="NCBI Taxonomy" id="2282381"/>
    <lineage>
        <taxon>Bacteria</taxon>
        <taxon>Pseudomonadati</taxon>
        <taxon>Pseudomonadota</taxon>
        <taxon>Gammaproteobacteria</taxon>
        <taxon>Lysobacterales</taxon>
        <taxon>Rhodanobacteraceae</taxon>
        <taxon>Dyella</taxon>
    </lineage>
</organism>
<dbReference type="EMBL" id="QQAH01000020">
    <property type="protein sequence ID" value="RDD80202.1"/>
    <property type="molecule type" value="Genomic_DNA"/>
</dbReference>
<dbReference type="InterPro" id="IPR012334">
    <property type="entry name" value="Pectin_lyas_fold"/>
</dbReference>
<dbReference type="PANTHER" id="PTHR12338">
    <property type="entry name" value="AUTOTRANSPORTER"/>
    <property type="match status" value="1"/>
</dbReference>
<dbReference type="OrthoDB" id="218680at2"/>
<dbReference type="SUPFAM" id="SSF51126">
    <property type="entry name" value="Pectin lyase-like"/>
    <property type="match status" value="1"/>
</dbReference>
<sequence length="1413" mass="141797">MAVRRPVMKAQYSHRSSLIWRSLRRPLTLAIALALAPAGWAQNLPGGFALKSGQVDLPSTVGNTMTVTQHSKGGIVEWNNFDIANGYHVDFKQPGTDSVTLNRVTGGTASQIDGMLSANGRVFVVNTAGVLFNSNAQVNVGGLVASVLDISNADFNSGLASGKFVFSGSENHVDNLGKITAAPNGTVALLGNIYNNGTITAPGGTIAMGGGNQVTLDIGGDGLTQLVINVPYNFGNGVNNDGKLYADGGRIALISESANPGNDLGVVNQSGLAQARSLESRNGQIILSGGNNGSVIVQGMVDVGGTSTVSGGSVTVSGYNVSTDGSAQIVTDGLNAGPISMHATNVLGMASSTILSANALGNGNGGTIAVIGDQTLYAFGSASARGGASGGHGGSIETFTSNGMDTSGFHADAGAANGTPGQWLINAATNLQVVNGNVTGQIPDFPYLVITGATVQDSDVNRALNNGTHVSIGTSATSAGGSSGIVFNGGVQIQRDKGTTPLDLRFNADTTISGNANVSIVSNAGPLNMYFNSMSQTYNGGDAISFYNATLKSNGGDILMYGQSDPNQGYARGINLGGNGGLMIDTRSGGSDTAPAGQLTLRGWGLSSDSQPRTGVFIEGGFGQGATINTGTGNIAITGHGDQGGSGIAMDISNVQSIQLLTSSGNIRMSGFGSDRPNGGAGDGISTAYPGYGSGSIILKTGSGTIDLHGYGAADQFVANNQPSYSNGIDLTTHTSLQSTSGDILLTGSSLGQGRGIMLEGAGTGVNGSPSSIDAGSGNIVLRAHNLLGDASNPLQLDGTVHSSGTVNIRGGSVDTNGNVVEDTADPIEIGAVSTYAGGINLLQGDLNHIQTGTLVLGSAAQTGNVTVSAEAGNIGYSGNLVLQAGSGGVARNDSAGVLDVGNHTLALIGSAGVGQVGAITAGALLAISNGGSVQLDNDANHVSADTVAGSALGDFIFHNAGDVGIGAVNAIGMGSAANTPTALVGNGISAGGHVLAQSVNGNLLLNAPVSGNAVDLIANSATGTLQNPAGASINAPGYWHVWTSTWTGENRGGLAGNGAQPNLFGCAYGATCSVSPSAQASQFIYTTRPTATISIDSFSRQYGLANPVLTYTVNGLLFGDQLNSAINGAPVTTATQASHVGNYAINSSFVSPTGYQLTVVPGALTVTPATLFYVADGYRRPYGDPNGILGGSVTGFRNSDTLATATTGNLSFTTTANQGSNVGSYAVAGGGLQAGDYLLMQAPGNATALQVTPANLLYTADASQRSLGAPNGLFNGTVSGFRNGDTLTSATTGTLSFQSPATPNSPTGNYAIDGSGLSAANYVLIQAGSNATALTITAPRQIYTLDLVRDTPSTYVYDRNFGIVGLCPAIDLTSGSRGQDGDTLTREWARVRSRPNLANCVSTRQKNSCGDF</sequence>
<proteinExistence type="predicted"/>
<gene>
    <name evidence="5" type="ORF">DVJ77_18855</name>
</gene>
<evidence type="ECO:0000313" key="5">
    <source>
        <dbReference type="EMBL" id="RDD80202.1"/>
    </source>
</evidence>
<keyword evidence="3" id="KW-0732">Signal</keyword>
<evidence type="ECO:0000259" key="4">
    <source>
        <dbReference type="SMART" id="SM00912"/>
    </source>
</evidence>